<organism evidence="3 6">
    <name type="scientific">Adineta ricciae</name>
    <name type="common">Rotifer</name>
    <dbReference type="NCBI Taxonomy" id="249248"/>
    <lineage>
        <taxon>Eukaryota</taxon>
        <taxon>Metazoa</taxon>
        <taxon>Spiralia</taxon>
        <taxon>Gnathifera</taxon>
        <taxon>Rotifera</taxon>
        <taxon>Eurotatoria</taxon>
        <taxon>Bdelloidea</taxon>
        <taxon>Adinetida</taxon>
        <taxon>Adinetidae</taxon>
        <taxon>Adineta</taxon>
    </lineage>
</organism>
<keyword evidence="5" id="KW-1185">Reference proteome</keyword>
<evidence type="ECO:0000256" key="2">
    <source>
        <dbReference type="ARBA" id="ARBA00038934"/>
    </source>
</evidence>
<dbReference type="AlphaFoldDB" id="A0A814C1M4"/>
<dbReference type="SUPFAM" id="SSF53448">
    <property type="entry name" value="Nucleotide-diphospho-sugar transferases"/>
    <property type="match status" value="1"/>
</dbReference>
<evidence type="ECO:0000313" key="5">
    <source>
        <dbReference type="Proteomes" id="UP000663828"/>
    </source>
</evidence>
<comment type="similarity">
    <text evidence="1">Belongs to the glycosyltransferase 8 family. Glycogenin subfamily.</text>
</comment>
<dbReference type="Proteomes" id="UP000663852">
    <property type="component" value="Unassembled WGS sequence"/>
</dbReference>
<comment type="caution">
    <text evidence="3">The sequence shown here is derived from an EMBL/GenBank/DDBJ whole genome shotgun (WGS) entry which is preliminary data.</text>
</comment>
<accession>A0A814C1M4</accession>
<name>A0A814C1M4_ADIRI</name>
<dbReference type="Proteomes" id="UP000663828">
    <property type="component" value="Unassembled WGS sequence"/>
</dbReference>
<dbReference type="InterPro" id="IPR050587">
    <property type="entry name" value="GNT1/Glycosyltrans_8"/>
</dbReference>
<protein>
    <recommendedName>
        <fullName evidence="2">glycogenin glucosyltransferase</fullName>
        <ecNumber evidence="2">2.4.1.186</ecNumber>
    </recommendedName>
</protein>
<dbReference type="Pfam" id="PF01501">
    <property type="entry name" value="Glyco_transf_8"/>
    <property type="match status" value="1"/>
</dbReference>
<evidence type="ECO:0000313" key="4">
    <source>
        <dbReference type="EMBL" id="CAF1111621.1"/>
    </source>
</evidence>
<dbReference type="EC" id="2.4.1.186" evidence="2"/>
<dbReference type="InterPro" id="IPR002495">
    <property type="entry name" value="Glyco_trans_8"/>
</dbReference>
<dbReference type="EMBL" id="CAJNOR010001273">
    <property type="protein sequence ID" value="CAF1111621.1"/>
    <property type="molecule type" value="Genomic_DNA"/>
</dbReference>
<evidence type="ECO:0000256" key="1">
    <source>
        <dbReference type="ARBA" id="ARBA00038162"/>
    </source>
</evidence>
<dbReference type="GO" id="GO:0005978">
    <property type="term" value="P:glycogen biosynthetic process"/>
    <property type="evidence" value="ECO:0007669"/>
    <property type="project" value="UniProtKB-ARBA"/>
</dbReference>
<sequence>MVIFTSVKFYPILNRLRKNGTLPSYFILDYETPLEMPPIRSLISTFEQQYRIDPERSYHSIDLYAVWCAKSFMLNHTVELNPFQTKFFLYMDAGAFRSSKYRFQVWPDVPTLSKILDNNRFLLGLIAPLSHQFCPLDYKTTNGPVKKDLIEAGFMAGSIDAIRWWTSVFYETIHNYRKENFFIVKDQYIINVIALVHSNHINVLLPFRSSCGDIWFAFGPLFANKYEKESLSYSNHCRIENVSELIIPFETIIIHIQSMGIQLKHCLLFAVAVLLTSTGIHLLRPLSVVIEYKIKKCDYNITPVLRPMCQREERIICDKLDQVTIYSPCFPSTLLDSEVACHDSYSCDEQTTRIATKNVPIDDVSRKAFFSALYTDNNFLEGAMLLDHTLKKYHPRYQMYIMHFENALSNRTLCSLRQIGWIPRVVKKIPPPLKGTWSHFIDQFTKLTLWNMTEFDSIIYLDTDTLVLNDISHLHELVSDPSRTRFEFAAVADNWHGKFAYHFNAGVLVLHPSTSVFNELIRTMSLPGNYHPTMAEEAFLNAFYQLRYLQLPLIYNVNLAMYPAYRDLWKRLQRDFKVVHFTLVKPFLKQSNTAYDVPLKIYQDVQDEYSKTKIPHQLKTICN</sequence>
<dbReference type="InterPro" id="IPR029044">
    <property type="entry name" value="Nucleotide-diphossugar_trans"/>
</dbReference>
<proteinExistence type="inferred from homology"/>
<reference evidence="3" key="1">
    <citation type="submission" date="2021-02" db="EMBL/GenBank/DDBJ databases">
        <authorList>
            <person name="Nowell W R."/>
        </authorList>
    </citation>
    <scope>NUCLEOTIDE SEQUENCE</scope>
</reference>
<dbReference type="OrthoDB" id="2014201at2759"/>
<gene>
    <name evidence="3" type="ORF">EDS130_LOCUS11536</name>
    <name evidence="4" type="ORF">XAT740_LOCUS18890</name>
</gene>
<evidence type="ECO:0000313" key="3">
    <source>
        <dbReference type="EMBL" id="CAF0935595.1"/>
    </source>
</evidence>
<dbReference type="Gene3D" id="3.90.550.10">
    <property type="entry name" value="Spore Coat Polysaccharide Biosynthesis Protein SpsA, Chain A"/>
    <property type="match status" value="1"/>
</dbReference>
<evidence type="ECO:0000313" key="6">
    <source>
        <dbReference type="Proteomes" id="UP000663852"/>
    </source>
</evidence>
<dbReference type="GO" id="GO:0008466">
    <property type="term" value="F:glycogenin glucosyltransferase activity"/>
    <property type="evidence" value="ECO:0007669"/>
    <property type="project" value="UniProtKB-EC"/>
</dbReference>
<dbReference type="EMBL" id="CAJNOJ010000042">
    <property type="protein sequence ID" value="CAF0935595.1"/>
    <property type="molecule type" value="Genomic_DNA"/>
</dbReference>
<dbReference type="PANTHER" id="PTHR11183">
    <property type="entry name" value="GLYCOGENIN SUBFAMILY MEMBER"/>
    <property type="match status" value="1"/>
</dbReference>